<protein>
    <submittedName>
        <fullName evidence="2">Uncharacterized protein</fullName>
    </submittedName>
</protein>
<dbReference type="AlphaFoldDB" id="A0A6H5I0Z3"/>
<evidence type="ECO:0000256" key="1">
    <source>
        <dbReference type="SAM" id="MobiDB-lite"/>
    </source>
</evidence>
<sequence length="267" mass="28156">EAQLLLDQSASPTFHIRKCFTRYTEFRYSNVLDRVTEEQKLATNFSHVRPLRGRSPCRDAAVLGLHRALPGQVRHDAGEQAGAAAPPHRGAAAELGAVGRHPAALPARPRDADAVAALAQEAPDRQAARGVRGAAGRQGLLPRRLAPLRQGGPTALRAQARPDGRQGAAQVHRRGRAAAAGAAHPRGGPAAHGRGDQRLGPSGLAVDATLGPRGPEYAPPLSARHQGAAAHHRDRRGQLSRDDGPGPHIVRAPLLPDALDAHQHVHT</sequence>
<dbReference type="Proteomes" id="UP000479190">
    <property type="component" value="Unassembled WGS sequence"/>
</dbReference>
<feature type="compositionally biased region" description="Low complexity" evidence="1">
    <location>
        <begin position="128"/>
        <end position="139"/>
    </location>
</feature>
<evidence type="ECO:0000313" key="3">
    <source>
        <dbReference type="Proteomes" id="UP000479190"/>
    </source>
</evidence>
<evidence type="ECO:0000313" key="2">
    <source>
        <dbReference type="EMBL" id="CAB0031338.1"/>
    </source>
</evidence>
<feature type="compositionally biased region" description="Basic and acidic residues" evidence="1">
    <location>
        <begin position="236"/>
        <end position="245"/>
    </location>
</feature>
<feature type="non-terminal residue" evidence="2">
    <location>
        <position position="1"/>
    </location>
</feature>
<gene>
    <name evidence="2" type="ORF">TBRA_LOCUS3311</name>
</gene>
<proteinExistence type="predicted"/>
<feature type="region of interest" description="Disordered" evidence="1">
    <location>
        <begin position="122"/>
        <end position="248"/>
    </location>
</feature>
<dbReference type="EMBL" id="CADCXV010000640">
    <property type="protein sequence ID" value="CAB0031338.1"/>
    <property type="molecule type" value="Genomic_DNA"/>
</dbReference>
<reference evidence="2 3" key="1">
    <citation type="submission" date="2020-02" db="EMBL/GenBank/DDBJ databases">
        <authorList>
            <person name="Ferguson B K."/>
        </authorList>
    </citation>
    <scope>NUCLEOTIDE SEQUENCE [LARGE SCALE GENOMIC DNA]</scope>
</reference>
<name>A0A6H5I0Z3_9HYME</name>
<keyword evidence="3" id="KW-1185">Reference proteome</keyword>
<accession>A0A6H5I0Z3</accession>
<organism evidence="2 3">
    <name type="scientific">Trichogramma brassicae</name>
    <dbReference type="NCBI Taxonomy" id="86971"/>
    <lineage>
        <taxon>Eukaryota</taxon>
        <taxon>Metazoa</taxon>
        <taxon>Ecdysozoa</taxon>
        <taxon>Arthropoda</taxon>
        <taxon>Hexapoda</taxon>
        <taxon>Insecta</taxon>
        <taxon>Pterygota</taxon>
        <taxon>Neoptera</taxon>
        <taxon>Endopterygota</taxon>
        <taxon>Hymenoptera</taxon>
        <taxon>Apocrita</taxon>
        <taxon>Proctotrupomorpha</taxon>
        <taxon>Chalcidoidea</taxon>
        <taxon>Trichogrammatidae</taxon>
        <taxon>Trichogramma</taxon>
    </lineage>
</organism>
<feature type="compositionally biased region" description="Low complexity" evidence="1">
    <location>
        <begin position="177"/>
        <end position="192"/>
    </location>
</feature>